<dbReference type="Gene3D" id="1.20.120.550">
    <property type="entry name" value="Membrane associated eicosanoid/glutathione metabolism-like domain"/>
    <property type="match status" value="1"/>
</dbReference>
<evidence type="ECO:0000256" key="3">
    <source>
        <dbReference type="ARBA" id="ARBA00022989"/>
    </source>
</evidence>
<dbReference type="InterPro" id="IPR023352">
    <property type="entry name" value="MAPEG-like_dom_sf"/>
</dbReference>
<dbReference type="RefSeq" id="WP_264942415.1">
    <property type="nucleotide sequence ID" value="NZ_JAPDRA010000001.1"/>
</dbReference>
<evidence type="ECO:0000313" key="6">
    <source>
        <dbReference type="EMBL" id="MFD0945341.1"/>
    </source>
</evidence>
<name>A0ABW3H1M5_9SPHN</name>
<dbReference type="Pfam" id="PF01124">
    <property type="entry name" value="MAPEG"/>
    <property type="match status" value="1"/>
</dbReference>
<dbReference type="PANTHER" id="PTHR35814:SF1">
    <property type="entry name" value="GLUTATHIONE S-TRANSFERASE-RELATED"/>
    <property type="match status" value="1"/>
</dbReference>
<dbReference type="SUPFAM" id="SSF161084">
    <property type="entry name" value="MAPEG domain-like"/>
    <property type="match status" value="1"/>
</dbReference>
<feature type="transmembrane region" description="Helical" evidence="5">
    <location>
        <begin position="54"/>
        <end position="71"/>
    </location>
</feature>
<accession>A0ABW3H1M5</accession>
<evidence type="ECO:0000256" key="5">
    <source>
        <dbReference type="SAM" id="Phobius"/>
    </source>
</evidence>
<reference evidence="7" key="1">
    <citation type="journal article" date="2019" name="Int. J. Syst. Evol. Microbiol.">
        <title>The Global Catalogue of Microorganisms (GCM) 10K type strain sequencing project: providing services to taxonomists for standard genome sequencing and annotation.</title>
        <authorList>
            <consortium name="The Broad Institute Genomics Platform"/>
            <consortium name="The Broad Institute Genome Sequencing Center for Infectious Disease"/>
            <person name="Wu L."/>
            <person name="Ma J."/>
        </authorList>
    </citation>
    <scope>NUCLEOTIDE SEQUENCE [LARGE SCALE GENOMIC DNA]</scope>
    <source>
        <strain evidence="7">CCUG 62982</strain>
    </source>
</reference>
<dbReference type="EMBL" id="JBHTJG010000001">
    <property type="protein sequence ID" value="MFD0945341.1"/>
    <property type="molecule type" value="Genomic_DNA"/>
</dbReference>
<evidence type="ECO:0000313" key="7">
    <source>
        <dbReference type="Proteomes" id="UP001596977"/>
    </source>
</evidence>
<comment type="subcellular location">
    <subcellularLocation>
        <location evidence="1">Membrane</location>
    </subcellularLocation>
</comment>
<evidence type="ECO:0000256" key="4">
    <source>
        <dbReference type="ARBA" id="ARBA00023136"/>
    </source>
</evidence>
<dbReference type="PANTHER" id="PTHR35814">
    <property type="match status" value="1"/>
</dbReference>
<proteinExistence type="predicted"/>
<protein>
    <submittedName>
        <fullName evidence="6">MAPEG family protein</fullName>
    </submittedName>
</protein>
<feature type="transmembrane region" description="Helical" evidence="5">
    <location>
        <begin position="107"/>
        <end position="128"/>
    </location>
</feature>
<gene>
    <name evidence="6" type="ORF">ACFQ1E_03205</name>
</gene>
<keyword evidence="4 5" id="KW-0472">Membrane</keyword>
<dbReference type="InterPro" id="IPR001129">
    <property type="entry name" value="Membr-assoc_MAPEG"/>
</dbReference>
<evidence type="ECO:0000256" key="1">
    <source>
        <dbReference type="ARBA" id="ARBA00004370"/>
    </source>
</evidence>
<keyword evidence="3 5" id="KW-1133">Transmembrane helix</keyword>
<sequence length="129" mass="13950">MTILPVTLATAGFAALINMWLSMRIGRIRIKERISIGAGGNDRLEACMRAQANFIEYAPIVLILLALIELALGSPAWLWGVAGVFLVSRVLHGIGMDGWMPGRQWGIAGTMLVMLGLAFTALAIPWLAF</sequence>
<evidence type="ECO:0000256" key="2">
    <source>
        <dbReference type="ARBA" id="ARBA00022692"/>
    </source>
</evidence>
<keyword evidence="7" id="KW-1185">Reference proteome</keyword>
<comment type="caution">
    <text evidence="6">The sequence shown here is derived from an EMBL/GenBank/DDBJ whole genome shotgun (WGS) entry which is preliminary data.</text>
</comment>
<dbReference type="Proteomes" id="UP001596977">
    <property type="component" value="Unassembled WGS sequence"/>
</dbReference>
<keyword evidence="2 5" id="KW-0812">Transmembrane</keyword>
<organism evidence="6 7">
    <name type="scientific">Sphingomonas canadensis</name>
    <dbReference type="NCBI Taxonomy" id="1219257"/>
    <lineage>
        <taxon>Bacteria</taxon>
        <taxon>Pseudomonadati</taxon>
        <taxon>Pseudomonadota</taxon>
        <taxon>Alphaproteobacteria</taxon>
        <taxon>Sphingomonadales</taxon>
        <taxon>Sphingomonadaceae</taxon>
        <taxon>Sphingomonas</taxon>
    </lineage>
</organism>
<feature type="transmembrane region" description="Helical" evidence="5">
    <location>
        <begin position="6"/>
        <end position="23"/>
    </location>
</feature>